<gene>
    <name evidence="2" type="ORF">T11_4876</name>
</gene>
<evidence type="ECO:0000313" key="2">
    <source>
        <dbReference type="EMBL" id="KRZ15078.1"/>
    </source>
</evidence>
<name>A0A0V1HX87_9BILA</name>
<sequence>MKRWRLLRIVSSASDIIAEVGLWLLENLIENCNFALSAAKLNLAEEHYDCLANYGEALTTYKCYSFIGGINYSNYPSLCFAVKIHKIKLRKKLQRMQRIQREILFFNTLVSFTLFTLTDSRSDAFHLYV</sequence>
<keyword evidence="1" id="KW-0472">Membrane</keyword>
<dbReference type="EMBL" id="JYDP01000020">
    <property type="protein sequence ID" value="KRZ15078.1"/>
    <property type="molecule type" value="Genomic_DNA"/>
</dbReference>
<protein>
    <submittedName>
        <fullName evidence="2">Uncharacterized protein</fullName>
    </submittedName>
</protein>
<organism evidence="2 3">
    <name type="scientific">Trichinella zimbabwensis</name>
    <dbReference type="NCBI Taxonomy" id="268475"/>
    <lineage>
        <taxon>Eukaryota</taxon>
        <taxon>Metazoa</taxon>
        <taxon>Ecdysozoa</taxon>
        <taxon>Nematoda</taxon>
        <taxon>Enoplea</taxon>
        <taxon>Dorylaimia</taxon>
        <taxon>Trichinellida</taxon>
        <taxon>Trichinellidae</taxon>
        <taxon>Trichinella</taxon>
    </lineage>
</organism>
<accession>A0A0V1HX87</accession>
<keyword evidence="1" id="KW-0812">Transmembrane</keyword>
<dbReference type="Proteomes" id="UP000055024">
    <property type="component" value="Unassembled WGS sequence"/>
</dbReference>
<proteinExistence type="predicted"/>
<feature type="transmembrane region" description="Helical" evidence="1">
    <location>
        <begin position="99"/>
        <end position="118"/>
    </location>
</feature>
<keyword evidence="3" id="KW-1185">Reference proteome</keyword>
<dbReference type="AlphaFoldDB" id="A0A0V1HX87"/>
<evidence type="ECO:0000256" key="1">
    <source>
        <dbReference type="SAM" id="Phobius"/>
    </source>
</evidence>
<reference evidence="2 3" key="1">
    <citation type="submission" date="2015-01" db="EMBL/GenBank/DDBJ databases">
        <title>Evolution of Trichinella species and genotypes.</title>
        <authorList>
            <person name="Korhonen P.K."/>
            <person name="Edoardo P."/>
            <person name="Giuseppe L.R."/>
            <person name="Gasser R.B."/>
        </authorList>
    </citation>
    <scope>NUCLEOTIDE SEQUENCE [LARGE SCALE GENOMIC DNA]</scope>
    <source>
        <strain evidence="2">ISS1029</strain>
    </source>
</reference>
<dbReference type="OrthoDB" id="10486215at2759"/>
<evidence type="ECO:0000313" key="3">
    <source>
        <dbReference type="Proteomes" id="UP000055024"/>
    </source>
</evidence>
<keyword evidence="1" id="KW-1133">Transmembrane helix</keyword>
<comment type="caution">
    <text evidence="2">The sequence shown here is derived from an EMBL/GenBank/DDBJ whole genome shotgun (WGS) entry which is preliminary data.</text>
</comment>